<evidence type="ECO:0000256" key="2">
    <source>
        <dbReference type="ARBA" id="ARBA00022473"/>
    </source>
</evidence>
<evidence type="ECO:0000256" key="17">
    <source>
        <dbReference type="SAM" id="MobiDB-lite"/>
    </source>
</evidence>
<dbReference type="InterPro" id="IPR001623">
    <property type="entry name" value="DnaJ_domain"/>
</dbReference>
<evidence type="ECO:0000256" key="8">
    <source>
        <dbReference type="ARBA" id="ARBA00022833"/>
    </source>
</evidence>
<dbReference type="GO" id="GO:0051082">
    <property type="term" value="F:unfolded protein binding"/>
    <property type="evidence" value="ECO:0007669"/>
    <property type="project" value="InterPro"/>
</dbReference>
<dbReference type="InterPro" id="IPR036869">
    <property type="entry name" value="J_dom_sf"/>
</dbReference>
<dbReference type="Pfam" id="PF00684">
    <property type="entry name" value="DnaJ_CXXCXGXG"/>
    <property type="match status" value="1"/>
</dbReference>
<dbReference type="GO" id="GO:0031072">
    <property type="term" value="F:heat shock protein binding"/>
    <property type="evidence" value="ECO:0007669"/>
    <property type="project" value="InterPro"/>
</dbReference>
<name>A0A834K1F9_VESVU</name>
<dbReference type="PROSITE" id="PS51188">
    <property type="entry name" value="ZF_CR"/>
    <property type="match status" value="1"/>
</dbReference>
<keyword evidence="21" id="KW-1185">Reference proteome</keyword>
<dbReference type="GO" id="GO:0006457">
    <property type="term" value="P:protein folding"/>
    <property type="evidence" value="ECO:0007669"/>
    <property type="project" value="InterPro"/>
</dbReference>
<dbReference type="GO" id="GO:0005829">
    <property type="term" value="C:cytosol"/>
    <property type="evidence" value="ECO:0007669"/>
    <property type="project" value="UniProtKB-ARBA"/>
</dbReference>
<evidence type="ECO:0000256" key="7">
    <source>
        <dbReference type="ARBA" id="ARBA00022787"/>
    </source>
</evidence>
<evidence type="ECO:0000256" key="4">
    <source>
        <dbReference type="ARBA" id="ARBA00022723"/>
    </source>
</evidence>
<dbReference type="GO" id="GO:0008270">
    <property type="term" value="F:zinc ion binding"/>
    <property type="evidence" value="ECO:0007669"/>
    <property type="project" value="UniProtKB-KW"/>
</dbReference>
<evidence type="ECO:0000313" key="21">
    <source>
        <dbReference type="Proteomes" id="UP000614350"/>
    </source>
</evidence>
<dbReference type="PANTHER" id="PTHR44145">
    <property type="entry name" value="DNAJ HOMOLOG SUBFAMILY A MEMBER 3, MITOCHONDRIAL"/>
    <property type="match status" value="1"/>
</dbReference>
<feature type="domain" description="CR-type" evidence="19">
    <location>
        <begin position="227"/>
        <end position="305"/>
    </location>
</feature>
<dbReference type="PROSITE" id="PS50076">
    <property type="entry name" value="DNAJ_2"/>
    <property type="match status" value="1"/>
</dbReference>
<evidence type="ECO:0000256" key="1">
    <source>
        <dbReference type="ARBA" id="ARBA00004294"/>
    </source>
</evidence>
<evidence type="ECO:0000259" key="19">
    <source>
        <dbReference type="PROSITE" id="PS51188"/>
    </source>
</evidence>
<feature type="compositionally biased region" description="Basic and acidic residues" evidence="17">
    <location>
        <begin position="495"/>
        <end position="510"/>
    </location>
</feature>
<keyword evidence="8 16" id="KW-0862">Zinc</keyword>
<dbReference type="SUPFAM" id="SSF57938">
    <property type="entry name" value="DnaJ/Hsp40 cysteine-rich domain"/>
    <property type="match status" value="1"/>
</dbReference>
<comment type="subcellular location">
    <subcellularLocation>
        <location evidence="1">Mitochondrion outer membrane</location>
    </subcellularLocation>
</comment>
<evidence type="ECO:0000256" key="13">
    <source>
        <dbReference type="ARBA" id="ARBA00023186"/>
    </source>
</evidence>
<dbReference type="Proteomes" id="UP000614350">
    <property type="component" value="Unassembled WGS sequence"/>
</dbReference>
<dbReference type="InterPro" id="IPR001305">
    <property type="entry name" value="HSP_DnaJ_Cys-rich_dom"/>
</dbReference>
<dbReference type="CDD" id="cd06257">
    <property type="entry name" value="DnaJ"/>
    <property type="match status" value="1"/>
</dbReference>
<evidence type="ECO:0000256" key="6">
    <source>
        <dbReference type="ARBA" id="ARBA00022771"/>
    </source>
</evidence>
<dbReference type="SUPFAM" id="SSF46565">
    <property type="entry name" value="Chaperone J-domain"/>
    <property type="match status" value="1"/>
</dbReference>
<evidence type="ECO:0000313" key="20">
    <source>
        <dbReference type="EMBL" id="KAF7398361.1"/>
    </source>
</evidence>
<feature type="compositionally biased region" description="Polar residues" evidence="17">
    <location>
        <begin position="480"/>
        <end position="494"/>
    </location>
</feature>
<dbReference type="GO" id="GO:0007005">
    <property type="term" value="P:mitochondrion organization"/>
    <property type="evidence" value="ECO:0007669"/>
    <property type="project" value="TreeGrafter"/>
</dbReference>
<reference evidence="20" key="1">
    <citation type="journal article" date="2020" name="G3 (Bethesda)">
        <title>High-Quality Assemblies for Three Invasive Social Wasps from the &lt;i&gt;Vespula&lt;/i&gt; Genus.</title>
        <authorList>
            <person name="Harrop T.W.R."/>
            <person name="Guhlin J."/>
            <person name="McLaughlin G.M."/>
            <person name="Permina E."/>
            <person name="Stockwell P."/>
            <person name="Gilligan J."/>
            <person name="Le Lec M.F."/>
            <person name="Gruber M.A.M."/>
            <person name="Quinn O."/>
            <person name="Lovegrove M."/>
            <person name="Duncan E.J."/>
            <person name="Remnant E.J."/>
            <person name="Van Eeckhoven J."/>
            <person name="Graham B."/>
            <person name="Knapp R.A."/>
            <person name="Langford K.W."/>
            <person name="Kronenberg Z."/>
            <person name="Press M.O."/>
            <person name="Eacker S.M."/>
            <person name="Wilson-Rankin E.E."/>
            <person name="Purcell J."/>
            <person name="Lester P.J."/>
            <person name="Dearden P.K."/>
        </authorList>
    </citation>
    <scope>NUCLEOTIDE SEQUENCE</scope>
    <source>
        <strain evidence="20">Marl-1</strain>
    </source>
</reference>
<keyword evidence="13" id="KW-0143">Chaperone</keyword>
<dbReference type="FunFam" id="1.10.287.110:FF:000075">
    <property type="entry name" value="Uncharacterized protein, isoform D"/>
    <property type="match status" value="1"/>
</dbReference>
<feature type="domain" description="J" evidence="18">
    <location>
        <begin position="82"/>
        <end position="147"/>
    </location>
</feature>
<keyword evidence="3" id="KW-0488">Methylation</keyword>
<keyword evidence="12" id="KW-0472">Membrane</keyword>
<protein>
    <recommendedName>
        <fullName evidence="15">DnaJ homolog l(2)tid, mitochondrial</fullName>
    </recommendedName>
    <alternativeName>
        <fullName evidence="14">Protein lethal(2)tumorous imaginal discs</fullName>
    </alternativeName>
</protein>
<keyword evidence="2" id="KW-0217">Developmental protein</keyword>
<dbReference type="InterPro" id="IPR018253">
    <property type="entry name" value="DnaJ_domain_CS"/>
</dbReference>
<sequence length="516" mass="57100">MAAGKGLAIIFRPKNISLISCNKLHKLSCSTLQRCNGCQRYVATLAVDVDTWNNKKMGKHTIENFVQQCRTIYTTHKVLKRNYYEILGVSRNASAKDIKKAYYQLAKKYHPDTNKGDPDSSKKFQEVSEAYEVLSDDAKRKEYDTWGATSEQMGMGQGGGQSTKDFQQQWQFRSTINPEELFRKIFGDAGFQSGMFGDFEDFAESKYGFGASQEVIMNLTFSQAARGVNKDIELNVIDTCTKCAGSRCEPGTKAVRCQPCNGTGMETISTGPFVMRSTCRYCNGTRMYIKYPCVECEGKGQTVQPKKVTVPVPAGVEDGQTVRLAVAVLGGTIRIEGVYEDQTVQIRPATNSHTKIRLTGKGLRKVNGYGYGDHYVNIKIIVPTNLTKKQKALLQAYAELESDTPGSIYGITYKTDGSTGPKKQTQAYLWIKSLLGTKQSFVGPLDLVRSIRVALGDESTCNNKSSDSIPQHPGDKAQENEMSVNIDSDVNTGNNDRRNEGSNDIRKQEARNGSAM</sequence>
<dbReference type="InterPro" id="IPR008971">
    <property type="entry name" value="HSP40/DnaJ_pept-bd"/>
</dbReference>
<proteinExistence type="predicted"/>
<dbReference type="CDD" id="cd10747">
    <property type="entry name" value="DnaJ_C"/>
    <property type="match status" value="1"/>
</dbReference>
<keyword evidence="4 16" id="KW-0479">Metal-binding</keyword>
<dbReference type="SMART" id="SM00271">
    <property type="entry name" value="DnaJ"/>
    <property type="match status" value="1"/>
</dbReference>
<dbReference type="GO" id="GO:0005102">
    <property type="term" value="F:signaling receptor binding"/>
    <property type="evidence" value="ECO:0007669"/>
    <property type="project" value="UniProtKB-ARBA"/>
</dbReference>
<evidence type="ECO:0000259" key="18">
    <source>
        <dbReference type="PROSITE" id="PS50076"/>
    </source>
</evidence>
<dbReference type="FunFam" id="2.10.230.10:FF:000003">
    <property type="entry name" value="dnaJ homolog subfamily A member 3, mitochondrial"/>
    <property type="match status" value="1"/>
</dbReference>
<dbReference type="PRINTS" id="PR00625">
    <property type="entry name" value="JDOMAIN"/>
</dbReference>
<evidence type="ECO:0000256" key="9">
    <source>
        <dbReference type="ARBA" id="ARBA00022946"/>
    </source>
</evidence>
<dbReference type="EMBL" id="JACSEA010000006">
    <property type="protein sequence ID" value="KAF7398361.1"/>
    <property type="molecule type" value="Genomic_DNA"/>
</dbReference>
<feature type="compositionally biased region" description="Polar residues" evidence="17">
    <location>
        <begin position="459"/>
        <end position="469"/>
    </location>
</feature>
<keyword evidence="11" id="KW-0496">Mitochondrion</keyword>
<dbReference type="Gene3D" id="1.10.287.110">
    <property type="entry name" value="DnaJ domain"/>
    <property type="match status" value="1"/>
</dbReference>
<keyword evidence="10" id="KW-0007">Acetylation</keyword>
<keyword evidence="7" id="KW-1000">Mitochondrion outer membrane</keyword>
<dbReference type="Gene3D" id="2.10.230.10">
    <property type="entry name" value="Heat shock protein DnaJ, cysteine-rich domain"/>
    <property type="match status" value="1"/>
</dbReference>
<keyword evidence="9" id="KW-0809">Transit peptide</keyword>
<dbReference type="InterPro" id="IPR002939">
    <property type="entry name" value="DnaJ_C"/>
</dbReference>
<dbReference type="GO" id="GO:0005741">
    <property type="term" value="C:mitochondrial outer membrane"/>
    <property type="evidence" value="ECO:0007669"/>
    <property type="project" value="UniProtKB-SubCell"/>
</dbReference>
<evidence type="ECO:0000256" key="5">
    <source>
        <dbReference type="ARBA" id="ARBA00022737"/>
    </source>
</evidence>
<feature type="zinc finger region" description="CR-type" evidence="16">
    <location>
        <begin position="227"/>
        <end position="305"/>
    </location>
</feature>
<comment type="caution">
    <text evidence="20">The sequence shown here is derived from an EMBL/GenBank/DDBJ whole genome shotgun (WGS) entry which is preliminary data.</text>
</comment>
<dbReference type="InterPro" id="IPR051938">
    <property type="entry name" value="Apopto_cytoskel_mod"/>
</dbReference>
<organism evidence="20 21">
    <name type="scientific">Vespula vulgaris</name>
    <name type="common">Yellow jacket</name>
    <name type="synonym">Wasp</name>
    <dbReference type="NCBI Taxonomy" id="7454"/>
    <lineage>
        <taxon>Eukaryota</taxon>
        <taxon>Metazoa</taxon>
        <taxon>Ecdysozoa</taxon>
        <taxon>Arthropoda</taxon>
        <taxon>Hexapoda</taxon>
        <taxon>Insecta</taxon>
        <taxon>Pterygota</taxon>
        <taxon>Neoptera</taxon>
        <taxon>Endopterygota</taxon>
        <taxon>Hymenoptera</taxon>
        <taxon>Apocrita</taxon>
        <taxon>Aculeata</taxon>
        <taxon>Vespoidea</taxon>
        <taxon>Vespidae</taxon>
        <taxon>Vespinae</taxon>
        <taxon>Vespula</taxon>
    </lineage>
</organism>
<dbReference type="GO" id="GO:0043066">
    <property type="term" value="P:negative regulation of apoptotic process"/>
    <property type="evidence" value="ECO:0007669"/>
    <property type="project" value="TreeGrafter"/>
</dbReference>
<dbReference type="CDD" id="cd10719">
    <property type="entry name" value="DnaJ_zf"/>
    <property type="match status" value="1"/>
</dbReference>
<gene>
    <name evidence="20" type="ORF">HZH66_006258</name>
</gene>
<dbReference type="FunFam" id="2.60.260.20:FF:000005">
    <property type="entry name" value="Chaperone protein dnaJ 1, mitochondrial"/>
    <property type="match status" value="1"/>
</dbReference>
<dbReference type="InterPro" id="IPR036410">
    <property type="entry name" value="HSP_DnaJ_Cys-rich_dom_sf"/>
</dbReference>
<feature type="region of interest" description="Disordered" evidence="17">
    <location>
        <begin position="459"/>
        <end position="516"/>
    </location>
</feature>
<evidence type="ECO:0000256" key="11">
    <source>
        <dbReference type="ARBA" id="ARBA00023128"/>
    </source>
</evidence>
<keyword evidence="6 16" id="KW-0863">Zinc-finger</keyword>
<dbReference type="PROSITE" id="PS00636">
    <property type="entry name" value="DNAJ_1"/>
    <property type="match status" value="1"/>
</dbReference>
<evidence type="ECO:0000256" key="12">
    <source>
        <dbReference type="ARBA" id="ARBA00023136"/>
    </source>
</evidence>
<evidence type="ECO:0000256" key="14">
    <source>
        <dbReference type="ARBA" id="ARBA00080150"/>
    </source>
</evidence>
<evidence type="ECO:0000256" key="3">
    <source>
        <dbReference type="ARBA" id="ARBA00022481"/>
    </source>
</evidence>
<dbReference type="Pfam" id="PF00226">
    <property type="entry name" value="DnaJ"/>
    <property type="match status" value="1"/>
</dbReference>
<dbReference type="Gene3D" id="2.60.260.20">
    <property type="entry name" value="Urease metallochaperone UreE, N-terminal domain"/>
    <property type="match status" value="1"/>
</dbReference>
<keyword evidence="5" id="KW-0677">Repeat</keyword>
<accession>A0A834K1F9</accession>
<evidence type="ECO:0000256" key="15">
    <source>
        <dbReference type="ARBA" id="ARBA00093620"/>
    </source>
</evidence>
<dbReference type="Pfam" id="PF01556">
    <property type="entry name" value="DnaJ_C"/>
    <property type="match status" value="1"/>
</dbReference>
<evidence type="ECO:0000256" key="10">
    <source>
        <dbReference type="ARBA" id="ARBA00022990"/>
    </source>
</evidence>
<dbReference type="PANTHER" id="PTHR44145:SF3">
    <property type="entry name" value="DNAJ HOMOLOG SUBFAMILY A MEMBER 3, MITOCHONDRIAL"/>
    <property type="match status" value="1"/>
</dbReference>
<dbReference type="AlphaFoldDB" id="A0A834K1F9"/>
<evidence type="ECO:0000256" key="16">
    <source>
        <dbReference type="PROSITE-ProRule" id="PRU00546"/>
    </source>
</evidence>
<dbReference type="SUPFAM" id="SSF49493">
    <property type="entry name" value="HSP40/DnaJ peptide-binding domain"/>
    <property type="match status" value="1"/>
</dbReference>